<feature type="region of interest" description="Disordered" evidence="19">
    <location>
        <begin position="1"/>
        <end position="30"/>
    </location>
</feature>
<evidence type="ECO:0000256" key="19">
    <source>
        <dbReference type="SAM" id="MobiDB-lite"/>
    </source>
</evidence>
<feature type="region of interest" description="Disordered" evidence="19">
    <location>
        <begin position="1026"/>
        <end position="1071"/>
    </location>
</feature>
<dbReference type="InterPro" id="IPR040175">
    <property type="entry name" value="TET1/2/3"/>
</dbReference>
<keyword evidence="10 18" id="KW-0223">Dioxygenase</keyword>
<evidence type="ECO:0000256" key="5">
    <source>
        <dbReference type="ARBA" id="ARBA00022473"/>
    </source>
</evidence>
<evidence type="ECO:0000256" key="16">
    <source>
        <dbReference type="ARBA" id="ARBA00049431"/>
    </source>
</evidence>
<comment type="cofactor">
    <cofactor evidence="18">
        <name>Fe(2+)</name>
        <dbReference type="ChEBI" id="CHEBI:29033"/>
    </cofactor>
    <text evidence="18">Binds 1 Fe(2+) ion per subunit.</text>
</comment>
<feature type="compositionally biased region" description="Low complexity" evidence="19">
    <location>
        <begin position="1775"/>
        <end position="1787"/>
    </location>
</feature>
<organism evidence="21 22">
    <name type="scientific">Channa argus</name>
    <name type="common">Northern snakehead</name>
    <name type="synonym">Ophicephalus argus</name>
    <dbReference type="NCBI Taxonomy" id="215402"/>
    <lineage>
        <taxon>Eukaryota</taxon>
        <taxon>Metazoa</taxon>
        <taxon>Chordata</taxon>
        <taxon>Craniata</taxon>
        <taxon>Vertebrata</taxon>
        <taxon>Euteleostomi</taxon>
        <taxon>Actinopterygii</taxon>
        <taxon>Neopterygii</taxon>
        <taxon>Teleostei</taxon>
        <taxon>Neoteleostei</taxon>
        <taxon>Acanthomorphata</taxon>
        <taxon>Anabantaria</taxon>
        <taxon>Anabantiformes</taxon>
        <taxon>Channoidei</taxon>
        <taxon>Channidae</taxon>
        <taxon>Channa</taxon>
    </lineage>
</organism>
<evidence type="ECO:0000256" key="2">
    <source>
        <dbReference type="ARBA" id="ARBA00004286"/>
    </source>
</evidence>
<feature type="compositionally biased region" description="Polar residues" evidence="19">
    <location>
        <begin position="1918"/>
        <end position="1940"/>
    </location>
</feature>
<dbReference type="GO" id="GO:0003677">
    <property type="term" value="F:DNA binding"/>
    <property type="evidence" value="ECO:0007669"/>
    <property type="project" value="InterPro"/>
</dbReference>
<feature type="compositionally biased region" description="Basic residues" evidence="19">
    <location>
        <begin position="293"/>
        <end position="303"/>
    </location>
</feature>
<feature type="compositionally biased region" description="Polar residues" evidence="19">
    <location>
        <begin position="820"/>
        <end position="847"/>
    </location>
</feature>
<evidence type="ECO:0000256" key="7">
    <source>
        <dbReference type="ARBA" id="ARBA00022771"/>
    </source>
</evidence>
<dbReference type="Pfam" id="PF02008">
    <property type="entry name" value="zf-CXXC"/>
    <property type="match status" value="1"/>
</dbReference>
<dbReference type="GO" id="GO:0005634">
    <property type="term" value="C:nucleus"/>
    <property type="evidence" value="ECO:0007669"/>
    <property type="project" value="UniProtKB-UniRule"/>
</dbReference>
<dbReference type="Pfam" id="PF12851">
    <property type="entry name" value="Tet_JBP"/>
    <property type="match status" value="1"/>
</dbReference>
<comment type="subcellular location">
    <subcellularLocation>
        <location evidence="2">Chromosome</location>
    </subcellularLocation>
    <subcellularLocation>
        <location evidence="1">Nucleus</location>
    </subcellularLocation>
</comment>
<sequence length="2227" mass="243331">MPKPRAWAGPSPDDIYESSMDAEESKSLHLHRKLEKTSPLSKYIEIEHQQAGLFSLSPFDPSLDIAVDPQKKRRKKCGACTPCLRKENCGSCANCLNRKTGKQICKLRKCDQLKKRLNELAVEYFEDNGRGSLGNPELAAEHPPFFGLNLLQNSSNVGDKRGDTTSLFRQKVGERKPAIMTSLMMKTAVTPMQNNGEESKQENLILTAHSSIPPYVPAVAQIMASHSAHTEEREERRWRERLHEREGNERREGERGEGGGCEEKPTACVAKRKKEDIEKGKGGADRDNEKGKRREQKASAIRRGKRMSNTIRKVTLVDGPRSGGQMEIGSHDCLQEGALSLELANGVKRYPNNDEASMENEQQRTGSVPPRQCWVAGHGKVNDTQQQQQCWNSSGGTTPSEPVHQADMEDAHNLVAFSAIAGSLPPSSSSSCPLVQPNTAQLYEKFNKEMGAEGAQSRLSVGAPEESCQPSEDLNTLQTALSQAKHGHKPPNCNCDGPECPDYLEWLEKKIKLTANEGQGSQKISDTPPHLQPHLQQPHLRPQPYPQVNGGHCLTTSYSQKQQVTQCPRPEHMPSSKPPIPCSPQVLSIAKEKNISLQTAIAIEALTQLSGTSPQATGSPAQTPYNSNLQHHQHSQNLPPQCPNGSSLIPSSPGIQSSSSRSQSVPPGLHTSQQTPVSCEHHRPQSQGQPPHATPLPSSTSPFPGQGKPLGFSPNPQQWQQGSGRGSEQRNPWKTHESHFAAAPHSSSDPMSELKQLLGDSSIKFSTSPFKHPVTQNLSLNQNGCIQIQDNPALARIKQEPDSGEHYHHTASMGHYGIANGQQQGQHYPSTPLSPSQATISHSTQAALQQHLHYKRTLFSNHSPGFGSPGPRAPLACQNLKKWVPQMEAEGLPHLAIKQEPKKKKSSQGSPVISTVSGMLIHSPLPKPKQIIIKKHKQKATMPTFLPQSQITIQKPPVLMMNRALAMTSLQLGSLPSLPLHSNSTQAAAAGLPAPALSQVFISNSLITPSSNVLALSENTPALLGPLPPPEAPVAHAKSEGVGSVTYGNTSTTTSRTSTSQSSTSHLPSLLNIDPKYEELIRQFEAEFGDSAPDVTGSQPMEETATAPKQVNKSQTSPQDLSPTISSTSQSAPIIQTTQVNSTACVNNQRMEVTKDSETESEATLNQSNTESPMEEQQELRPNVCLNQEAPLDKQQQQPCVLEDTFSIPCSPLPKRMKIEASGDIAVLSTTCYSEEFTPTKDSLPSSPSLRGFLESPMRYLDTPTKSLLDTPSKDLQAEFPICTCVEQILEKDEGPYYNHLGSGPTITSIRDLMEKRYGEKGDAIRIERVVYTGKEGKSSRGCPIAKWVIRRSSDKEKLLCLVRHRAGHHCDNAVIIILIMAWEGVPKSLADKLYRELSDTLPKYGNPTSRRCGLNDDRTCACQGKDPETCGASFSFGCSWSMYFNGCKYARSKMPRKFRLQGDHPDECQFESRAPECRLGLKDGRPFSGVTACMDFCAHAHKDQHNLYNGCTVVCTLTKEDNRRVGEIPDDEQLHVLPLYKISLTDEFGSKEAQRLKMQTGAIQVLQSFRREVRKLPEPAKSCRQRRLEAKKAASEKKKSKLMQQAVETPDKKVVKAEVCITASPQPQDNKAFIKHEVKPNIKKESFNGSVDGHNVQTPDSFNTIYPHPAYYARGGLTPTGQPSALDPVNGYCPNLPAMHYGYYNYPPNALFPPKLRTYEGRNGSLPKAAIKVDTKPEIQSLQARLTQSYPNQPEQTNQQNHSAYAPSADYNQSRPSSVSSEPSSRATPVIKQEPMDLPVYEGTVPSQASVKATSNTPQSAAWPGHKLNGSIGPTNWDGHLNSKQSSEASSLNPEKQQFHQHPSQRQPSPYPQQWTSYPGSNALMASPAPSPSLQGTTSPSPHLGTALPGNIPHGSTCPSPVTSHPGTPQPRTSYSGSLTPQPGHPGPGTPGHWGSHAPSPQPNAWPMGHAAFSPGLKHSNPSGAYADKIWSKTGESRCSTPLGLQEKAWKSCGGSVAGSTPSPAPEGRLFPDALQQSNQACWDPSQAESEIEHTKHCEQDEEEVWSDSEHNFLDPNIGGVAVAPGHGSILIECARRELHATTPIRKPDRSHPTRISLVFYQHKNLNQPMHGLALWEAKMKLLAERALQRQQEAALLGLSQDEIKALGKKRKWGTTVAGASPGPGQSKDKREGPVTQFAPTFHTTSMVTVSPYAFTRLTGPYSHFV</sequence>
<evidence type="ECO:0000256" key="11">
    <source>
        <dbReference type="ARBA" id="ARBA00023002"/>
    </source>
</evidence>
<dbReference type="EMBL" id="CM015722">
    <property type="protein sequence ID" value="KAF3696139.1"/>
    <property type="molecule type" value="Genomic_DNA"/>
</dbReference>
<dbReference type="GO" id="GO:0005694">
    <property type="term" value="C:chromosome"/>
    <property type="evidence" value="ECO:0007669"/>
    <property type="project" value="UniProtKB-SubCell"/>
</dbReference>
<comment type="similarity">
    <text evidence="3 18">Belongs to the TET family.</text>
</comment>
<evidence type="ECO:0000256" key="1">
    <source>
        <dbReference type="ARBA" id="ARBA00004123"/>
    </source>
</evidence>
<feature type="domain" description="CXXC-type" evidence="20">
    <location>
        <begin position="70"/>
        <end position="111"/>
    </location>
</feature>
<dbReference type="GO" id="GO:0008270">
    <property type="term" value="F:zinc ion binding"/>
    <property type="evidence" value="ECO:0007669"/>
    <property type="project" value="UniProtKB-UniRule"/>
</dbReference>
<protein>
    <recommendedName>
        <fullName evidence="18">Methylcytosine dioxygenase TET</fullName>
        <ecNumber evidence="18">1.14.11.80</ecNumber>
    </recommendedName>
</protein>
<feature type="compositionally biased region" description="Polar residues" evidence="19">
    <location>
        <begin position="1096"/>
        <end position="1134"/>
    </location>
</feature>
<feature type="compositionally biased region" description="Polar residues" evidence="19">
    <location>
        <begin position="1806"/>
        <end position="1821"/>
    </location>
</feature>
<evidence type="ECO:0000256" key="10">
    <source>
        <dbReference type="ARBA" id="ARBA00022964"/>
    </source>
</evidence>
<dbReference type="GO" id="GO:0045944">
    <property type="term" value="P:positive regulation of transcription by RNA polymerase II"/>
    <property type="evidence" value="ECO:0007669"/>
    <property type="project" value="TreeGrafter"/>
</dbReference>
<keyword evidence="13" id="KW-0238">DNA-binding</keyword>
<dbReference type="PANTHER" id="PTHR23358">
    <property type="entry name" value="METHYLCYTOSINE DIOXYGENASE TET"/>
    <property type="match status" value="1"/>
</dbReference>
<feature type="compositionally biased region" description="Polar residues" evidence="19">
    <location>
        <begin position="1893"/>
        <end position="1902"/>
    </location>
</feature>
<evidence type="ECO:0000256" key="9">
    <source>
        <dbReference type="ARBA" id="ARBA00022853"/>
    </source>
</evidence>
<evidence type="ECO:0000256" key="8">
    <source>
        <dbReference type="ARBA" id="ARBA00022833"/>
    </source>
</evidence>
<keyword evidence="11 18" id="KW-0560">Oxidoreductase</keyword>
<keyword evidence="6 18" id="KW-0479">Metal-binding</keyword>
<feature type="compositionally biased region" description="Low complexity" evidence="19">
    <location>
        <begin position="528"/>
        <end position="541"/>
    </location>
</feature>
<reference evidence="21 22" key="1">
    <citation type="submission" date="2019-02" db="EMBL/GenBank/DDBJ databases">
        <title>Opniocepnalus argus genome.</title>
        <authorList>
            <person name="Zhou C."/>
            <person name="Xiao S."/>
        </authorList>
    </citation>
    <scope>NUCLEOTIDE SEQUENCE [LARGE SCALE GENOMIC DNA]</scope>
    <source>
        <strain evidence="21">OARG1902GOOAL</strain>
        <tissue evidence="21">Muscle</tissue>
    </source>
</reference>
<feature type="compositionally biased region" description="Basic and acidic residues" evidence="19">
    <location>
        <begin position="273"/>
        <end position="292"/>
    </location>
</feature>
<feature type="compositionally biased region" description="Polar residues" evidence="19">
    <location>
        <begin position="1162"/>
        <end position="1172"/>
    </location>
</feature>
<comment type="catalytic activity">
    <reaction evidence="16 18">
        <text>a 5-hydroxymethyl-2'-deoxycytidine in DNA + 2-oxoglutarate + O2 = a 5-formyl-2'-deoxycytidine in DNA + succinate + CO2 + H2O</text>
        <dbReference type="Rhea" id="RHEA:53828"/>
        <dbReference type="Rhea" id="RHEA-COMP:13315"/>
        <dbReference type="Rhea" id="RHEA-COMP:13656"/>
        <dbReference type="ChEBI" id="CHEBI:15377"/>
        <dbReference type="ChEBI" id="CHEBI:15379"/>
        <dbReference type="ChEBI" id="CHEBI:16526"/>
        <dbReference type="ChEBI" id="CHEBI:16810"/>
        <dbReference type="ChEBI" id="CHEBI:30031"/>
        <dbReference type="ChEBI" id="CHEBI:136731"/>
        <dbReference type="ChEBI" id="CHEBI:137731"/>
        <dbReference type="EC" id="1.14.11.80"/>
    </reaction>
</comment>
<evidence type="ECO:0000313" key="21">
    <source>
        <dbReference type="EMBL" id="KAF3696139.1"/>
    </source>
</evidence>
<dbReference type="InterPro" id="IPR002857">
    <property type="entry name" value="Znf_CXXC"/>
</dbReference>
<keyword evidence="7 17" id="KW-0863">Zinc-finger</keyword>
<feature type="compositionally biased region" description="Basic and acidic residues" evidence="19">
    <location>
        <begin position="228"/>
        <end position="265"/>
    </location>
</feature>
<dbReference type="GO" id="GO:0040029">
    <property type="term" value="P:epigenetic regulation of gene expression"/>
    <property type="evidence" value="ECO:0007669"/>
    <property type="project" value="InterPro"/>
</dbReference>
<accession>A0A6G1Q0Z2</accession>
<evidence type="ECO:0000256" key="12">
    <source>
        <dbReference type="ARBA" id="ARBA00023004"/>
    </source>
</evidence>
<feature type="compositionally biased region" description="Low complexity" evidence="19">
    <location>
        <begin position="1861"/>
        <end position="1875"/>
    </location>
</feature>
<feature type="region of interest" description="Disordered" evidence="19">
    <location>
        <begin position="817"/>
        <end position="847"/>
    </location>
</feature>
<dbReference type="InterPro" id="IPR024779">
    <property type="entry name" value="2OGFeDO_JBP1/TET_oxygenase_dom"/>
</dbReference>
<keyword evidence="4" id="KW-0158">Chromosome</keyword>
<feature type="region of interest" description="Disordered" evidence="19">
    <location>
        <begin position="517"/>
        <end position="541"/>
    </location>
</feature>
<feature type="region of interest" description="Disordered" evidence="19">
    <location>
        <begin position="1090"/>
        <end position="1134"/>
    </location>
</feature>
<dbReference type="SMART" id="SM01333">
    <property type="entry name" value="Tet_JBP"/>
    <property type="match status" value="1"/>
</dbReference>
<gene>
    <name evidence="21" type="ORF">EXN66_Car011815</name>
</gene>
<dbReference type="Proteomes" id="UP000503349">
    <property type="component" value="Chromosome 11"/>
</dbReference>
<evidence type="ECO:0000256" key="6">
    <source>
        <dbReference type="ARBA" id="ARBA00022723"/>
    </source>
</evidence>
<proteinExistence type="inferred from homology"/>
<keyword evidence="12 18" id="KW-0408">Iron</keyword>
<dbReference type="GO" id="GO:0141166">
    <property type="term" value="P:chromosomal 5-methylcytosine DNA demethylation pathway"/>
    <property type="evidence" value="ECO:0007669"/>
    <property type="project" value="UniProtKB-UniRule"/>
</dbReference>
<feature type="compositionally biased region" description="Low complexity" evidence="19">
    <location>
        <begin position="1050"/>
        <end position="1065"/>
    </location>
</feature>
<feature type="region of interest" description="Disordered" evidence="19">
    <location>
        <begin position="224"/>
        <end position="303"/>
    </location>
</feature>
<keyword evidence="9" id="KW-0156">Chromatin regulator</keyword>
<feature type="compositionally biased region" description="Polar residues" evidence="19">
    <location>
        <begin position="1751"/>
        <end position="1764"/>
    </location>
</feature>
<feature type="compositionally biased region" description="Low complexity" evidence="19">
    <location>
        <begin position="646"/>
        <end position="669"/>
    </location>
</feature>
<keyword evidence="8 18" id="KW-0862">Zinc</keyword>
<feature type="region of interest" description="Disordered" evidence="19">
    <location>
        <begin position="559"/>
        <end position="580"/>
    </location>
</feature>
<dbReference type="GO" id="GO:0070579">
    <property type="term" value="F:DNA 5-methylcytosine dioxygenase activity"/>
    <property type="evidence" value="ECO:0007669"/>
    <property type="project" value="UniProtKB-UniRule"/>
</dbReference>
<feature type="compositionally biased region" description="Polar residues" evidence="19">
    <location>
        <begin position="612"/>
        <end position="645"/>
    </location>
</feature>
<comment type="catalytic activity">
    <reaction evidence="15 18">
        <text>a 5-formyl-2'-deoxycytidine in DNA + 2-oxoglutarate + O2 = a 5-carboxyl-2'-deoxycytidine in DNA + succinate + CO2 + H(+)</text>
        <dbReference type="Rhea" id="RHEA:53832"/>
        <dbReference type="Rhea" id="RHEA-COMP:13656"/>
        <dbReference type="Rhea" id="RHEA-COMP:13657"/>
        <dbReference type="ChEBI" id="CHEBI:15378"/>
        <dbReference type="ChEBI" id="CHEBI:15379"/>
        <dbReference type="ChEBI" id="CHEBI:16526"/>
        <dbReference type="ChEBI" id="CHEBI:16810"/>
        <dbReference type="ChEBI" id="CHEBI:30031"/>
        <dbReference type="ChEBI" id="CHEBI:137731"/>
        <dbReference type="ChEBI" id="CHEBI:137732"/>
        <dbReference type="EC" id="1.14.11.80"/>
    </reaction>
</comment>
<comment type="function">
    <text evidence="18">Dioxygenase that catalyzes the conversion of the modified genomic base 5-methylcytosine (5mC) into 5-hydroxymethylcytosine (5hmC) and plays a key role in epigenetic chromatin reprogramming during embryonic development.</text>
</comment>
<feature type="region of interest" description="Disordered" evidence="19">
    <location>
        <begin position="1751"/>
        <end position="1981"/>
    </location>
</feature>
<feature type="region of interest" description="Disordered" evidence="19">
    <location>
        <begin position="612"/>
        <end position="753"/>
    </location>
</feature>
<dbReference type="PANTHER" id="PTHR23358:SF4">
    <property type="entry name" value="METHYLCYTOSINE DIOXYGENASE TET3"/>
    <property type="match status" value="1"/>
</dbReference>
<evidence type="ECO:0000256" key="15">
    <source>
        <dbReference type="ARBA" id="ARBA00047840"/>
    </source>
</evidence>
<evidence type="ECO:0000256" key="17">
    <source>
        <dbReference type="PROSITE-ProRule" id="PRU00509"/>
    </source>
</evidence>
<evidence type="ECO:0000313" key="22">
    <source>
        <dbReference type="Proteomes" id="UP000503349"/>
    </source>
</evidence>
<keyword evidence="14" id="KW-0539">Nucleus</keyword>
<comment type="cofactor">
    <cofactor evidence="18">
        <name>Zn(2+)</name>
        <dbReference type="ChEBI" id="CHEBI:29105"/>
    </cofactor>
    <text evidence="18">The zinc ions have a structural role.</text>
</comment>
<dbReference type="EC" id="1.14.11.80" evidence="18"/>
<reference evidence="22" key="2">
    <citation type="submission" date="2019-02" db="EMBL/GenBank/DDBJ databases">
        <title>Opniocepnalus argus Var Kimnra genome.</title>
        <authorList>
            <person name="Zhou C."/>
            <person name="Xiao S."/>
        </authorList>
    </citation>
    <scope>NUCLEOTIDE SEQUENCE [LARGE SCALE GENOMIC DNA]</scope>
</reference>
<name>A0A6G1Q0Z2_CHAAH</name>
<evidence type="ECO:0000256" key="18">
    <source>
        <dbReference type="RuleBase" id="RU367064"/>
    </source>
</evidence>
<evidence type="ECO:0000259" key="20">
    <source>
        <dbReference type="PROSITE" id="PS51058"/>
    </source>
</evidence>
<evidence type="ECO:0000256" key="13">
    <source>
        <dbReference type="ARBA" id="ARBA00023125"/>
    </source>
</evidence>
<feature type="region of interest" description="Disordered" evidence="19">
    <location>
        <begin position="1152"/>
        <end position="1180"/>
    </location>
</feature>
<evidence type="ECO:0000256" key="4">
    <source>
        <dbReference type="ARBA" id="ARBA00022454"/>
    </source>
</evidence>
<dbReference type="PROSITE" id="PS51058">
    <property type="entry name" value="ZF_CXXC"/>
    <property type="match status" value="1"/>
</dbReference>
<dbReference type="InterPro" id="IPR046942">
    <property type="entry name" value="TET_oxygenase"/>
</dbReference>
<evidence type="ECO:0000256" key="3">
    <source>
        <dbReference type="ARBA" id="ARBA00007502"/>
    </source>
</evidence>
<keyword evidence="22" id="KW-1185">Reference proteome</keyword>
<comment type="catalytic activity">
    <reaction evidence="18">
        <text>a 5-methyl-2'-deoxycytidine in DNA + 2-oxoglutarate + O2 = a 5-hydroxymethyl-2'-deoxycytidine in DNA + succinate + CO2</text>
        <dbReference type="Rhea" id="RHEA:52636"/>
        <dbReference type="Rhea" id="RHEA-COMP:11370"/>
        <dbReference type="Rhea" id="RHEA-COMP:13315"/>
        <dbReference type="ChEBI" id="CHEBI:15379"/>
        <dbReference type="ChEBI" id="CHEBI:16526"/>
        <dbReference type="ChEBI" id="CHEBI:16810"/>
        <dbReference type="ChEBI" id="CHEBI:30031"/>
        <dbReference type="ChEBI" id="CHEBI:85454"/>
        <dbReference type="ChEBI" id="CHEBI:136731"/>
        <dbReference type="EC" id="1.14.11.80"/>
    </reaction>
</comment>
<keyword evidence="5" id="KW-0217">Developmental protein</keyword>
<feature type="compositionally biased region" description="Polar residues" evidence="19">
    <location>
        <begin position="1843"/>
        <end position="1857"/>
    </location>
</feature>
<feature type="region of interest" description="Disordered" evidence="19">
    <location>
        <begin position="2172"/>
        <end position="2195"/>
    </location>
</feature>
<evidence type="ECO:0000256" key="14">
    <source>
        <dbReference type="ARBA" id="ARBA00023242"/>
    </source>
</evidence>